<sequence length="516" mass="55750">MARPGFVLDVDKRTPALLIPQGAGCRLEKLPVGTRVAYPAESLPALPDVDEAISAAVDAPLDSAPLTDRVAGAERVAIVFTSAHRPAPPMGGVDLRIRILEAVVGRLAEAGVKEVSLLAANGLHARPDTEALRALVGERVFRSFHDEGLLDTHDATDDSNLTEIGATDDGVSVRINSRLAKADLVVNVVIGTEPGHVGWNQIATGATATETVWAQLSDTSGKVTSQVEEVLSDKLSVLQIEVALDQSLYPERLAFLGKREWEWNLGDRAGLLALRQALNVAPHRVRRAFFERNPGAYGAIALVGGEVAKVSEMTRARLLEQQIVPIEGQADVMIAGPASTTEHNHDSVMNPLIAAWDVLGRTFGQHTGTPVVRRGGVMICFHPLMQAFNSRRHSASEDFFNTTLQETSDPQRIRDEFEQKFLSDAWYTHLYRAQGAFHGAHPLWLWNAMQPAREHCADIIWVGADRASAERLGMRAATTLADALEIASNAVGRQPSITYMHTPPSMVADVTGGVSA</sequence>
<dbReference type="RefSeq" id="WP_170209891.1">
    <property type="nucleotide sequence ID" value="NZ_BAAAMD010000003.1"/>
</dbReference>
<proteinExistence type="predicted"/>
<gene>
    <name evidence="2" type="ORF">FB460_0202</name>
</gene>
<keyword evidence="3" id="KW-1185">Reference proteome</keyword>
<dbReference type="Gene3D" id="3.90.226.30">
    <property type="match status" value="1"/>
</dbReference>
<organism evidence="2 3">
    <name type="scientific">Propioniferax innocua</name>
    <dbReference type="NCBI Taxonomy" id="1753"/>
    <lineage>
        <taxon>Bacteria</taxon>
        <taxon>Bacillati</taxon>
        <taxon>Actinomycetota</taxon>
        <taxon>Actinomycetes</taxon>
        <taxon>Propionibacteriales</taxon>
        <taxon>Propionibacteriaceae</taxon>
        <taxon>Propioniferax</taxon>
    </lineage>
</organism>
<protein>
    <submittedName>
        <fullName evidence="2">Uncharacterized protein DUF2088</fullName>
    </submittedName>
</protein>
<evidence type="ECO:0000313" key="2">
    <source>
        <dbReference type="EMBL" id="TQL62427.1"/>
    </source>
</evidence>
<dbReference type="InterPro" id="IPR043166">
    <property type="entry name" value="LarA-like_C"/>
</dbReference>
<dbReference type="GO" id="GO:0050043">
    <property type="term" value="F:lactate racemase activity"/>
    <property type="evidence" value="ECO:0007669"/>
    <property type="project" value="InterPro"/>
</dbReference>
<dbReference type="EMBL" id="VFOR01000001">
    <property type="protein sequence ID" value="TQL62427.1"/>
    <property type="molecule type" value="Genomic_DNA"/>
</dbReference>
<feature type="domain" description="LarA-like N-terminal" evidence="1">
    <location>
        <begin position="38"/>
        <end position="187"/>
    </location>
</feature>
<dbReference type="Gene3D" id="3.40.50.11440">
    <property type="match status" value="1"/>
</dbReference>
<dbReference type="Pfam" id="PF09861">
    <property type="entry name" value="Lar_N"/>
    <property type="match status" value="1"/>
</dbReference>
<name>A0A542ZQ27_9ACTN</name>
<reference evidence="2 3" key="1">
    <citation type="submission" date="2019-06" db="EMBL/GenBank/DDBJ databases">
        <title>Sequencing the genomes of 1000 actinobacteria strains.</title>
        <authorList>
            <person name="Klenk H.-P."/>
        </authorList>
    </citation>
    <scope>NUCLEOTIDE SEQUENCE [LARGE SCALE GENOMIC DNA]</scope>
    <source>
        <strain evidence="2 3">DSM 8251</strain>
    </source>
</reference>
<evidence type="ECO:0000313" key="3">
    <source>
        <dbReference type="Proteomes" id="UP000316196"/>
    </source>
</evidence>
<dbReference type="Proteomes" id="UP000316196">
    <property type="component" value="Unassembled WGS sequence"/>
</dbReference>
<comment type="caution">
    <text evidence="2">The sequence shown here is derived from an EMBL/GenBank/DDBJ whole genome shotgun (WGS) entry which is preliminary data.</text>
</comment>
<evidence type="ECO:0000259" key="1">
    <source>
        <dbReference type="Pfam" id="PF09861"/>
    </source>
</evidence>
<accession>A0A542ZQ27</accession>
<dbReference type="AlphaFoldDB" id="A0A542ZQ27"/>
<dbReference type="InterPro" id="IPR018657">
    <property type="entry name" value="LarA-like_N"/>
</dbReference>